<evidence type="ECO:0000256" key="1">
    <source>
        <dbReference type="ARBA" id="ARBA00022603"/>
    </source>
</evidence>
<dbReference type="Proteomes" id="UP000886217">
    <property type="component" value="Unassembled WGS sequence"/>
</dbReference>
<dbReference type="SUPFAM" id="SSF53335">
    <property type="entry name" value="S-adenosyl-L-methionine-dependent methyltransferases"/>
    <property type="match status" value="1"/>
</dbReference>
<comment type="caution">
    <text evidence="4">The sequence shown here is derived from an EMBL/GenBank/DDBJ whole genome shotgun (WGS) entry which is preliminary data.</text>
</comment>
<dbReference type="PRINTS" id="PR00507">
    <property type="entry name" value="N12N6MTFRASE"/>
</dbReference>
<dbReference type="AlphaFoldDB" id="A0A7C5P8I0"/>
<keyword evidence="2" id="KW-0808">Transferase</keyword>
<dbReference type="GO" id="GO:0032259">
    <property type="term" value="P:methylation"/>
    <property type="evidence" value="ECO:0007669"/>
    <property type="project" value="UniProtKB-KW"/>
</dbReference>
<protein>
    <submittedName>
        <fullName evidence="4">Class I SAM-dependent DNA methyltransferase</fullName>
    </submittedName>
</protein>
<dbReference type="InterPro" id="IPR050953">
    <property type="entry name" value="N4_N6_ade-DNA_methylase"/>
</dbReference>
<evidence type="ECO:0000313" key="4">
    <source>
        <dbReference type="EMBL" id="HHI00370.1"/>
    </source>
</evidence>
<accession>A0A7C5P8I0</accession>
<name>A0A7C5P8I0_THELI</name>
<organism evidence="4">
    <name type="scientific">Thermococcus litoralis</name>
    <dbReference type="NCBI Taxonomy" id="2265"/>
    <lineage>
        <taxon>Archaea</taxon>
        <taxon>Methanobacteriati</taxon>
        <taxon>Methanobacteriota</taxon>
        <taxon>Thermococci</taxon>
        <taxon>Thermococcales</taxon>
        <taxon>Thermococcaceae</taxon>
        <taxon>Thermococcus</taxon>
    </lineage>
</organism>
<dbReference type="EMBL" id="DRTU01000109">
    <property type="protein sequence ID" value="HHI00370.1"/>
    <property type="molecule type" value="Genomic_DNA"/>
</dbReference>
<evidence type="ECO:0000256" key="2">
    <source>
        <dbReference type="ARBA" id="ARBA00022679"/>
    </source>
</evidence>
<feature type="domain" description="DNA methylase adenine-specific" evidence="3">
    <location>
        <begin position="356"/>
        <end position="460"/>
    </location>
</feature>
<dbReference type="InterPro" id="IPR003356">
    <property type="entry name" value="DNA_methylase_A-5"/>
</dbReference>
<proteinExistence type="predicted"/>
<dbReference type="PANTHER" id="PTHR33841:SF4">
    <property type="entry name" value="RESTRICTION MODIFICATION SYSTEM DNA SPECIFICITY DOMAIN"/>
    <property type="match status" value="1"/>
</dbReference>
<reference evidence="4" key="1">
    <citation type="journal article" date="2020" name="mSystems">
        <title>Genome- and Community-Level Interaction Insights into Carbon Utilization and Element Cycling Functions of Hydrothermarchaeota in Hydrothermal Sediment.</title>
        <authorList>
            <person name="Zhou Z."/>
            <person name="Liu Y."/>
            <person name="Xu W."/>
            <person name="Pan J."/>
            <person name="Luo Z.H."/>
            <person name="Li M."/>
        </authorList>
    </citation>
    <scope>NUCLEOTIDE SEQUENCE [LARGE SCALE GENOMIC DNA]</scope>
    <source>
        <strain evidence="4">HyVt-93</strain>
    </source>
</reference>
<sequence length="504" mass="58317">MNPKTEVVLEELDTAKLAQEIKQRAQEASNEEELKIGFAVILEPILRSWNIKPAYERYSAGVRCVISGVRKDALYGTVILEFKSPGKLKSEREFEKAKEQVKKYIRSEAVDPRYYGRYFGVLTDGYQIAFVRFRRGAWEEPPEPLEVNAQTISRLLEAIRGLRRKPIDAQLLLEDFGPESKIAEKAILTLYKALINSKSSRTEMLFEDWKRVFSQVCAYSKEKLRGLIDYYGLKGHKIVDVERLMFAIHTYYTILMKLLTSEIISLFASSFIVGSYLKRLEEAYMRSGKDMLDELKGLEEGGIFAELGIKNFLEADYFAWYLDEWNDEIASLIYEISKKLLDYEPATVELTPERVKDLFKRLYQNLVPRSIRHKIGEYFTPDWLAELLLDEVGYDGNPEKKVLDPACGSGTFLVLAIKRIREYAKEHFIDERTILTKIVENVKGIDLNPLAVLASKANYIIALADLLRYRPREGIEIPVYLADSIAVGRVKHKLFKESRYERYW</sequence>
<dbReference type="InterPro" id="IPR029063">
    <property type="entry name" value="SAM-dependent_MTases_sf"/>
</dbReference>
<feature type="non-terminal residue" evidence="4">
    <location>
        <position position="504"/>
    </location>
</feature>
<evidence type="ECO:0000259" key="3">
    <source>
        <dbReference type="Pfam" id="PF02384"/>
    </source>
</evidence>
<dbReference type="GO" id="GO:0008170">
    <property type="term" value="F:N-methyltransferase activity"/>
    <property type="evidence" value="ECO:0007669"/>
    <property type="project" value="InterPro"/>
</dbReference>
<keyword evidence="1 4" id="KW-0489">Methyltransferase</keyword>
<dbReference type="PANTHER" id="PTHR33841">
    <property type="entry name" value="DNA METHYLTRANSFERASE YEEA-RELATED"/>
    <property type="match status" value="1"/>
</dbReference>
<dbReference type="GO" id="GO:0003677">
    <property type="term" value="F:DNA binding"/>
    <property type="evidence" value="ECO:0007669"/>
    <property type="project" value="InterPro"/>
</dbReference>
<dbReference type="Gene3D" id="3.40.50.150">
    <property type="entry name" value="Vaccinia Virus protein VP39"/>
    <property type="match status" value="1"/>
</dbReference>
<dbReference type="Pfam" id="PF02384">
    <property type="entry name" value="N6_Mtase"/>
    <property type="match status" value="1"/>
</dbReference>
<gene>
    <name evidence="4" type="ORF">ENL40_02655</name>
</gene>